<reference evidence="3 4" key="1">
    <citation type="submission" date="2018-08" db="EMBL/GenBank/DDBJ databases">
        <title>Genomic Encyclopedia of Type Strains, Phase IV (KMG-IV): sequencing the most valuable type-strain genomes for metagenomic binning, comparative biology and taxonomic classification.</title>
        <authorList>
            <person name="Goeker M."/>
        </authorList>
    </citation>
    <scope>NUCLEOTIDE SEQUENCE [LARGE SCALE GENOMIC DNA]</scope>
    <source>
        <strain evidence="3 4">BW863</strain>
    </source>
</reference>
<sequence>MKKALLIVLLLCQTSTFAQARAGECTPIGQTADGKLIYSLKCKKLPGQASVAVPPSQTEAPSTQRQGLFGLSFGSTDVEPNSPNPPSPN</sequence>
<evidence type="ECO:0000256" key="1">
    <source>
        <dbReference type="SAM" id="MobiDB-lite"/>
    </source>
</evidence>
<dbReference type="EMBL" id="QUMO01000001">
    <property type="protein sequence ID" value="REF89142.1"/>
    <property type="molecule type" value="Genomic_DNA"/>
</dbReference>
<gene>
    <name evidence="3" type="ORF">DES32_0357</name>
</gene>
<comment type="caution">
    <text evidence="3">The sequence shown here is derived from an EMBL/GenBank/DDBJ whole genome shotgun (WGS) entry which is preliminary data.</text>
</comment>
<feature type="compositionally biased region" description="Polar residues" evidence="1">
    <location>
        <begin position="55"/>
        <end position="66"/>
    </location>
</feature>
<accession>A0A3D9Z1U9</accession>
<dbReference type="OrthoDB" id="8248202at2"/>
<dbReference type="RefSeq" id="WP_129396429.1">
    <property type="nucleotide sequence ID" value="NZ_CP025086.1"/>
</dbReference>
<organism evidence="3 4">
    <name type="scientific">Methylovirgula ligni</name>
    <dbReference type="NCBI Taxonomy" id="569860"/>
    <lineage>
        <taxon>Bacteria</taxon>
        <taxon>Pseudomonadati</taxon>
        <taxon>Pseudomonadota</taxon>
        <taxon>Alphaproteobacteria</taxon>
        <taxon>Hyphomicrobiales</taxon>
        <taxon>Beijerinckiaceae</taxon>
        <taxon>Methylovirgula</taxon>
    </lineage>
</organism>
<evidence type="ECO:0000313" key="4">
    <source>
        <dbReference type="Proteomes" id="UP000256900"/>
    </source>
</evidence>
<evidence type="ECO:0000256" key="2">
    <source>
        <dbReference type="SAM" id="SignalP"/>
    </source>
</evidence>
<proteinExistence type="predicted"/>
<dbReference type="AlphaFoldDB" id="A0A3D9Z1U9"/>
<protein>
    <submittedName>
        <fullName evidence="3">Uncharacterized protein</fullName>
    </submittedName>
</protein>
<name>A0A3D9Z1U9_9HYPH</name>
<keyword evidence="2" id="KW-0732">Signal</keyword>
<evidence type="ECO:0000313" key="3">
    <source>
        <dbReference type="EMBL" id="REF89142.1"/>
    </source>
</evidence>
<feature type="signal peptide" evidence="2">
    <location>
        <begin position="1"/>
        <end position="20"/>
    </location>
</feature>
<keyword evidence="4" id="KW-1185">Reference proteome</keyword>
<feature type="region of interest" description="Disordered" evidence="1">
    <location>
        <begin position="50"/>
        <end position="89"/>
    </location>
</feature>
<feature type="chain" id="PRO_5017586314" evidence="2">
    <location>
        <begin position="21"/>
        <end position="89"/>
    </location>
</feature>
<dbReference type="Proteomes" id="UP000256900">
    <property type="component" value="Unassembled WGS sequence"/>
</dbReference>